<evidence type="ECO:0000313" key="1">
    <source>
        <dbReference type="EMBL" id="AVP40410.1"/>
    </source>
</evidence>
<accession>A0A2P1MXV9</accession>
<dbReference type="GeneID" id="54990166"/>
<organism evidence="1 2">
    <name type="scientific">Staphylococcus phage phiSA_BS1</name>
    <dbReference type="NCBI Taxonomy" id="2126734"/>
    <lineage>
        <taxon>Viruses</taxon>
        <taxon>Duplodnaviria</taxon>
        <taxon>Heunggongvirae</taxon>
        <taxon>Uroviricota</taxon>
        <taxon>Caudoviricetes</taxon>
        <taxon>Herelleviridae</taxon>
        <taxon>Twortvirinae</taxon>
        <taxon>Baoshanvirus</taxon>
        <taxon>Baoshanvirus BS1</taxon>
    </lineage>
</organism>
<sequence>MKYENLDIALDYIKGEIHDLQIDSKDEKTKELIDSLEDLLSFVEQNRQ</sequence>
<dbReference type="KEGG" id="vg:54990166"/>
<keyword evidence="2" id="KW-1185">Reference proteome</keyword>
<evidence type="ECO:0000313" key="2">
    <source>
        <dbReference type="Proteomes" id="UP000241797"/>
    </source>
</evidence>
<dbReference type="Proteomes" id="UP000241797">
    <property type="component" value="Segment"/>
</dbReference>
<dbReference type="RefSeq" id="YP_009799677.1">
    <property type="nucleotide sequence ID" value="NC_047945.1"/>
</dbReference>
<proteinExistence type="predicted"/>
<reference evidence="1 2" key="1">
    <citation type="submission" date="2018-03" db="EMBL/GenBank/DDBJ databases">
        <title>Isolation, the biological characteristics and genomics of two new strains of lysate Staphylococcus aureus phage.</title>
        <authorList>
            <person name="Jin X."/>
            <person name="Zhang C."/>
        </authorList>
    </citation>
    <scope>NUCLEOTIDE SEQUENCE [LARGE SCALE GENOMIC DNA]</scope>
</reference>
<name>A0A2P1MXV9_9CAUD</name>
<dbReference type="EMBL" id="MH078572">
    <property type="protein sequence ID" value="AVP40410.1"/>
    <property type="molecule type" value="Genomic_DNA"/>
</dbReference>
<protein>
    <submittedName>
        <fullName evidence="1">Uncharacterized protein</fullName>
    </submittedName>
</protein>